<evidence type="ECO:0000256" key="1">
    <source>
        <dbReference type="SAM" id="MobiDB-lite"/>
    </source>
</evidence>
<sequence>MVFDSSTSQATANKRPPGVKSAKASGKKKVVDENAVNEQLSKFQSMWTIKQEDLAMKERLSKMNERVHVGKQSRVKDVAVKSGVVVSCHESSVSCHDVAVKSGVMSWWCLVSRFTRV</sequence>
<accession>A0A8S9Q9B0</accession>
<reference evidence="2" key="1">
    <citation type="submission" date="2019-12" db="EMBL/GenBank/DDBJ databases">
        <title>Genome sequencing and annotation of Brassica cretica.</title>
        <authorList>
            <person name="Studholme D.J."/>
            <person name="Sarris P."/>
        </authorList>
    </citation>
    <scope>NUCLEOTIDE SEQUENCE</scope>
    <source>
        <strain evidence="2">PFS-109/04</strain>
        <tissue evidence="2">Leaf</tissue>
    </source>
</reference>
<evidence type="ECO:0000313" key="3">
    <source>
        <dbReference type="Proteomes" id="UP000712600"/>
    </source>
</evidence>
<name>A0A8S9Q9B0_BRACR</name>
<dbReference type="EMBL" id="QGKX02001290">
    <property type="protein sequence ID" value="KAF3537661.1"/>
    <property type="molecule type" value="Genomic_DNA"/>
</dbReference>
<comment type="caution">
    <text evidence="2">The sequence shown here is derived from an EMBL/GenBank/DDBJ whole genome shotgun (WGS) entry which is preliminary data.</text>
</comment>
<evidence type="ECO:0000313" key="2">
    <source>
        <dbReference type="EMBL" id="KAF3537661.1"/>
    </source>
</evidence>
<dbReference type="AlphaFoldDB" id="A0A8S9Q9B0"/>
<gene>
    <name evidence="2" type="ORF">F2Q69_00025090</name>
</gene>
<protein>
    <recommendedName>
        <fullName evidence="4">No apical meristem-associated C-terminal domain-containing protein</fullName>
    </recommendedName>
</protein>
<proteinExistence type="predicted"/>
<feature type="compositionally biased region" description="Polar residues" evidence="1">
    <location>
        <begin position="1"/>
        <end position="12"/>
    </location>
</feature>
<organism evidence="2 3">
    <name type="scientific">Brassica cretica</name>
    <name type="common">Mustard</name>
    <dbReference type="NCBI Taxonomy" id="69181"/>
    <lineage>
        <taxon>Eukaryota</taxon>
        <taxon>Viridiplantae</taxon>
        <taxon>Streptophyta</taxon>
        <taxon>Embryophyta</taxon>
        <taxon>Tracheophyta</taxon>
        <taxon>Spermatophyta</taxon>
        <taxon>Magnoliopsida</taxon>
        <taxon>eudicotyledons</taxon>
        <taxon>Gunneridae</taxon>
        <taxon>Pentapetalae</taxon>
        <taxon>rosids</taxon>
        <taxon>malvids</taxon>
        <taxon>Brassicales</taxon>
        <taxon>Brassicaceae</taxon>
        <taxon>Brassiceae</taxon>
        <taxon>Brassica</taxon>
    </lineage>
</organism>
<dbReference type="Proteomes" id="UP000712600">
    <property type="component" value="Unassembled WGS sequence"/>
</dbReference>
<evidence type="ECO:0008006" key="4">
    <source>
        <dbReference type="Google" id="ProtNLM"/>
    </source>
</evidence>
<feature type="region of interest" description="Disordered" evidence="1">
    <location>
        <begin position="1"/>
        <end position="27"/>
    </location>
</feature>